<evidence type="ECO:0000256" key="1">
    <source>
        <dbReference type="ARBA" id="ARBA00022737"/>
    </source>
</evidence>
<keyword evidence="4" id="KW-1185">Reference proteome</keyword>
<dbReference type="AlphaFoldDB" id="B8C2Y5"/>
<dbReference type="eggNOG" id="ENOG502T72I">
    <property type="taxonomic scope" value="Eukaryota"/>
</dbReference>
<dbReference type="PANTHER" id="PTHR24153">
    <property type="entry name" value="ESPIN"/>
    <property type="match status" value="1"/>
</dbReference>
<dbReference type="Pfam" id="PF13857">
    <property type="entry name" value="Ank_5"/>
    <property type="match status" value="1"/>
</dbReference>
<dbReference type="SUPFAM" id="SSF48403">
    <property type="entry name" value="Ankyrin repeat"/>
    <property type="match status" value="1"/>
</dbReference>
<dbReference type="SMART" id="SM00248">
    <property type="entry name" value="ANK"/>
    <property type="match status" value="4"/>
</dbReference>
<dbReference type="GeneID" id="7450080"/>
<gene>
    <name evidence="3" type="ORF">THAPSDRAFT_22748</name>
</gene>
<dbReference type="FunFam" id="1.25.40.20:FF:000603">
    <property type="entry name" value="Predicted protein"/>
    <property type="match status" value="1"/>
</dbReference>
<keyword evidence="1" id="KW-0677">Repeat</keyword>
<dbReference type="OMA" id="CKQASIV"/>
<evidence type="ECO:0000313" key="4">
    <source>
        <dbReference type="Proteomes" id="UP000001449"/>
    </source>
</evidence>
<dbReference type="Proteomes" id="UP000001449">
    <property type="component" value="Chromosome 5"/>
</dbReference>
<evidence type="ECO:0000256" key="2">
    <source>
        <dbReference type="ARBA" id="ARBA00023043"/>
    </source>
</evidence>
<name>B8C2Y5_THAPS</name>
<dbReference type="PANTHER" id="PTHR24153:SF8">
    <property type="entry name" value="FORKED, ISOFORM F"/>
    <property type="match status" value="1"/>
</dbReference>
<sequence length="196" mass="21398">MSSSSDVISYLTLLLNVIDQKDWAAFQSVALANPKTFKSLTHIIATTDEFNGMTFLHACVRHDPPVQIIAEMIRICPEAPSCCDCLNRTPLHVAAGAWASVDVIKCLARAYPQACKIQDEDGRTPLHFACDSECQLFEEDDMALPRGPPQYEVVHALLSASIAPASLEDEDGITPLEYAIVSDADVKVVRLLQKAA</sequence>
<proteinExistence type="predicted"/>
<evidence type="ECO:0000313" key="3">
    <source>
        <dbReference type="EMBL" id="EED92463.1"/>
    </source>
</evidence>
<dbReference type="Gene3D" id="1.25.40.20">
    <property type="entry name" value="Ankyrin repeat-containing domain"/>
    <property type="match status" value="1"/>
</dbReference>
<dbReference type="InterPro" id="IPR052420">
    <property type="entry name" value="Espin/Espin-like"/>
</dbReference>
<reference evidence="3 4" key="2">
    <citation type="journal article" date="2008" name="Nature">
        <title>The Phaeodactylum genome reveals the evolutionary history of diatom genomes.</title>
        <authorList>
            <person name="Bowler C."/>
            <person name="Allen A.E."/>
            <person name="Badger J.H."/>
            <person name="Grimwood J."/>
            <person name="Jabbari K."/>
            <person name="Kuo A."/>
            <person name="Maheswari U."/>
            <person name="Martens C."/>
            <person name="Maumus F."/>
            <person name="Otillar R.P."/>
            <person name="Rayko E."/>
            <person name="Salamov A."/>
            <person name="Vandepoele K."/>
            <person name="Beszteri B."/>
            <person name="Gruber A."/>
            <person name="Heijde M."/>
            <person name="Katinka M."/>
            <person name="Mock T."/>
            <person name="Valentin K."/>
            <person name="Verret F."/>
            <person name="Berges J.A."/>
            <person name="Brownlee C."/>
            <person name="Cadoret J.P."/>
            <person name="Chiovitti A."/>
            <person name="Choi C.J."/>
            <person name="Coesel S."/>
            <person name="De Martino A."/>
            <person name="Detter J.C."/>
            <person name="Durkin C."/>
            <person name="Falciatore A."/>
            <person name="Fournet J."/>
            <person name="Haruta M."/>
            <person name="Huysman M.J."/>
            <person name="Jenkins B.D."/>
            <person name="Jiroutova K."/>
            <person name="Jorgensen R.E."/>
            <person name="Joubert Y."/>
            <person name="Kaplan A."/>
            <person name="Kroger N."/>
            <person name="Kroth P.G."/>
            <person name="La Roche J."/>
            <person name="Lindquist E."/>
            <person name="Lommer M."/>
            <person name="Martin-Jezequel V."/>
            <person name="Lopez P.J."/>
            <person name="Lucas S."/>
            <person name="Mangogna M."/>
            <person name="McGinnis K."/>
            <person name="Medlin L.K."/>
            <person name="Montsant A."/>
            <person name="Oudot-Le Secq M.P."/>
            <person name="Napoli C."/>
            <person name="Obornik M."/>
            <person name="Parker M.S."/>
            <person name="Petit J.L."/>
            <person name="Porcel B.M."/>
            <person name="Poulsen N."/>
            <person name="Robison M."/>
            <person name="Rychlewski L."/>
            <person name="Rynearson T.A."/>
            <person name="Schmutz J."/>
            <person name="Shapiro H."/>
            <person name="Siaut M."/>
            <person name="Stanley M."/>
            <person name="Sussman M.R."/>
            <person name="Taylor A.R."/>
            <person name="Vardi A."/>
            <person name="von Dassow P."/>
            <person name="Vyverman W."/>
            <person name="Willis A."/>
            <person name="Wyrwicz L.S."/>
            <person name="Rokhsar D.S."/>
            <person name="Weissenbach J."/>
            <person name="Armbrust E.V."/>
            <person name="Green B.R."/>
            <person name="Van de Peer Y."/>
            <person name="Grigoriev I.V."/>
        </authorList>
    </citation>
    <scope>NUCLEOTIDE SEQUENCE [LARGE SCALE GENOMIC DNA]</scope>
    <source>
        <strain evidence="3 4">CCMP1335</strain>
    </source>
</reference>
<dbReference type="InParanoid" id="B8C2Y5"/>
<dbReference type="PaxDb" id="35128-Thaps22748"/>
<dbReference type="InterPro" id="IPR036770">
    <property type="entry name" value="Ankyrin_rpt-contain_sf"/>
</dbReference>
<dbReference type="InterPro" id="IPR002110">
    <property type="entry name" value="Ankyrin_rpt"/>
</dbReference>
<keyword evidence="2" id="KW-0040">ANK repeat</keyword>
<dbReference type="KEGG" id="tps:THAPSDRAFT_22748"/>
<dbReference type="EMBL" id="CM000642">
    <property type="protein sequence ID" value="EED92463.1"/>
    <property type="molecule type" value="Genomic_DNA"/>
</dbReference>
<organism evidence="3 4">
    <name type="scientific">Thalassiosira pseudonana</name>
    <name type="common">Marine diatom</name>
    <name type="synonym">Cyclotella nana</name>
    <dbReference type="NCBI Taxonomy" id="35128"/>
    <lineage>
        <taxon>Eukaryota</taxon>
        <taxon>Sar</taxon>
        <taxon>Stramenopiles</taxon>
        <taxon>Ochrophyta</taxon>
        <taxon>Bacillariophyta</taxon>
        <taxon>Coscinodiscophyceae</taxon>
        <taxon>Thalassiosirophycidae</taxon>
        <taxon>Thalassiosirales</taxon>
        <taxon>Thalassiosiraceae</taxon>
        <taxon>Thalassiosira</taxon>
    </lineage>
</organism>
<reference evidence="3 4" key="1">
    <citation type="journal article" date="2004" name="Science">
        <title>The genome of the diatom Thalassiosira pseudonana: ecology, evolution, and metabolism.</title>
        <authorList>
            <person name="Armbrust E.V."/>
            <person name="Berges J.A."/>
            <person name="Bowler C."/>
            <person name="Green B.R."/>
            <person name="Martinez D."/>
            <person name="Putnam N.H."/>
            <person name="Zhou S."/>
            <person name="Allen A.E."/>
            <person name="Apt K.E."/>
            <person name="Bechner M."/>
            <person name="Brzezinski M.A."/>
            <person name="Chaal B.K."/>
            <person name="Chiovitti A."/>
            <person name="Davis A.K."/>
            <person name="Demarest M.S."/>
            <person name="Detter J.C."/>
            <person name="Glavina T."/>
            <person name="Goodstein D."/>
            <person name="Hadi M.Z."/>
            <person name="Hellsten U."/>
            <person name="Hildebrand M."/>
            <person name="Jenkins B.D."/>
            <person name="Jurka J."/>
            <person name="Kapitonov V.V."/>
            <person name="Kroger N."/>
            <person name="Lau W.W."/>
            <person name="Lane T.W."/>
            <person name="Larimer F.W."/>
            <person name="Lippmeier J.C."/>
            <person name="Lucas S."/>
            <person name="Medina M."/>
            <person name="Montsant A."/>
            <person name="Obornik M."/>
            <person name="Parker M.S."/>
            <person name="Palenik B."/>
            <person name="Pazour G.J."/>
            <person name="Richardson P.M."/>
            <person name="Rynearson T.A."/>
            <person name="Saito M.A."/>
            <person name="Schwartz D.C."/>
            <person name="Thamatrakoln K."/>
            <person name="Valentin K."/>
            <person name="Vardi A."/>
            <person name="Wilkerson F.P."/>
            <person name="Rokhsar D.S."/>
        </authorList>
    </citation>
    <scope>NUCLEOTIDE SEQUENCE [LARGE SCALE GENOMIC DNA]</scope>
    <source>
        <strain evidence="3 4">CCMP1335</strain>
    </source>
</reference>
<protein>
    <submittedName>
        <fullName evidence="3">Uncharacterized protein</fullName>
    </submittedName>
</protein>
<dbReference type="RefSeq" id="XP_002290711.1">
    <property type="nucleotide sequence ID" value="XM_002290675.1"/>
</dbReference>
<accession>B8C2Y5</accession>
<dbReference type="HOGENOM" id="CLU_1232034_0_0_1"/>